<gene>
    <name evidence="1" type="ORF">GCM10023313_37330</name>
</gene>
<organism evidence="1 2">
    <name type="scientific">Mucilaginibacter defluvii</name>
    <dbReference type="NCBI Taxonomy" id="1196019"/>
    <lineage>
        <taxon>Bacteria</taxon>
        <taxon>Pseudomonadati</taxon>
        <taxon>Bacteroidota</taxon>
        <taxon>Sphingobacteriia</taxon>
        <taxon>Sphingobacteriales</taxon>
        <taxon>Sphingobacteriaceae</taxon>
        <taxon>Mucilaginibacter</taxon>
    </lineage>
</organism>
<protein>
    <recommendedName>
        <fullName evidence="3">DUF4238 domain-containing protein</fullName>
    </recommendedName>
</protein>
<comment type="caution">
    <text evidence="1">The sequence shown here is derived from an EMBL/GenBank/DDBJ whole genome shotgun (WGS) entry which is preliminary data.</text>
</comment>
<reference evidence="2" key="1">
    <citation type="journal article" date="2019" name="Int. J. Syst. Evol. Microbiol.">
        <title>The Global Catalogue of Microorganisms (GCM) 10K type strain sequencing project: providing services to taxonomists for standard genome sequencing and annotation.</title>
        <authorList>
            <consortium name="The Broad Institute Genomics Platform"/>
            <consortium name="The Broad Institute Genome Sequencing Center for Infectious Disease"/>
            <person name="Wu L."/>
            <person name="Ma J."/>
        </authorList>
    </citation>
    <scope>NUCLEOTIDE SEQUENCE [LARGE SCALE GENOMIC DNA]</scope>
    <source>
        <strain evidence="2">JCM 18283</strain>
    </source>
</reference>
<dbReference type="EMBL" id="BAABJI010000004">
    <property type="protein sequence ID" value="GAA4929172.1"/>
    <property type="molecule type" value="Genomic_DNA"/>
</dbReference>
<dbReference type="InterPro" id="IPR025332">
    <property type="entry name" value="DUF4238"/>
</dbReference>
<name>A0ABP9G727_9SPHI</name>
<dbReference type="RefSeq" id="WP_345333784.1">
    <property type="nucleotide sequence ID" value="NZ_BAABJI010000004.1"/>
</dbReference>
<proteinExistence type="predicted"/>
<accession>A0ABP9G727</accession>
<dbReference type="Proteomes" id="UP001501436">
    <property type="component" value="Unassembled WGS sequence"/>
</dbReference>
<keyword evidence="2" id="KW-1185">Reference proteome</keyword>
<dbReference type="Pfam" id="PF14022">
    <property type="entry name" value="DUF4238"/>
    <property type="match status" value="1"/>
</dbReference>
<evidence type="ECO:0000313" key="1">
    <source>
        <dbReference type="EMBL" id="GAA4929172.1"/>
    </source>
</evidence>
<evidence type="ECO:0000313" key="2">
    <source>
        <dbReference type="Proteomes" id="UP001501436"/>
    </source>
</evidence>
<sequence length="324" mass="38615">MDQHYLPKCYLKEFCQVGDDFLYKINCGLIKYGRRAGYKKMHPSEGCYEKDYFTITEDFKKLYPRFQSYEPYFIEKQFHSYETIYPSIINKLKLGQKWLSFKDAQILIYALFEFKIRNRFFRDKTEISKRQVAIDLFDEYLMNTKKRAWALQKFHITEDELTKHVSMMKDDIISDPHYAKHSHIAAIMMRYENDNSTHDFVISNLLMYKWVIFKSDRLFLTSDNPGYSIGVDNIVYNTRFLDGFHFVFPLTPSMCLCITDDVIDFKYYDNMSIKHIESGLVSDDIVSRINNMCLKHVVNYVYSGDKNVIEFYSKDIKWVGADSK</sequence>
<evidence type="ECO:0008006" key="3">
    <source>
        <dbReference type="Google" id="ProtNLM"/>
    </source>
</evidence>